<dbReference type="GO" id="GO:0004519">
    <property type="term" value="F:endonuclease activity"/>
    <property type="evidence" value="ECO:0007669"/>
    <property type="project" value="UniProtKB-KW"/>
</dbReference>
<dbReference type="InterPro" id="IPR002711">
    <property type="entry name" value="HNH"/>
</dbReference>
<comment type="caution">
    <text evidence="2">The sequence shown here is derived from an EMBL/GenBank/DDBJ whole genome shotgun (WGS) entry which is preliminary data.</text>
</comment>
<dbReference type="Pfam" id="PF01844">
    <property type="entry name" value="HNH"/>
    <property type="match status" value="1"/>
</dbReference>
<dbReference type="Proteomes" id="UP000318080">
    <property type="component" value="Unassembled WGS sequence"/>
</dbReference>
<evidence type="ECO:0000313" key="2">
    <source>
        <dbReference type="EMBL" id="TQE44006.1"/>
    </source>
</evidence>
<dbReference type="STRING" id="1686286.GCA_900092335_00248"/>
<evidence type="ECO:0000259" key="1">
    <source>
        <dbReference type="Pfam" id="PF01844"/>
    </source>
</evidence>
<keyword evidence="2" id="KW-0378">Hydrolase</keyword>
<keyword evidence="3" id="KW-1185">Reference proteome</keyword>
<evidence type="ECO:0000313" key="3">
    <source>
        <dbReference type="Proteomes" id="UP000318080"/>
    </source>
</evidence>
<accession>A0A540R8E4</accession>
<gene>
    <name evidence="2" type="ORF">EJK80_04105</name>
</gene>
<dbReference type="AlphaFoldDB" id="A0A540R8E4"/>
<dbReference type="EMBL" id="VHIR01000004">
    <property type="protein sequence ID" value="TQE44006.1"/>
    <property type="molecule type" value="Genomic_DNA"/>
</dbReference>
<dbReference type="RefSeq" id="WP_141628690.1">
    <property type="nucleotide sequence ID" value="NZ_VHIR01000004.1"/>
</dbReference>
<name>A0A540R8E4_9CORY</name>
<dbReference type="GO" id="GO:0003676">
    <property type="term" value="F:nucleic acid binding"/>
    <property type="evidence" value="ECO:0007669"/>
    <property type="project" value="InterPro"/>
</dbReference>
<sequence>MTTFVSRLKEENVDSLRELTGWRRTDYWDAGLSTADADFYMPLVRTFWEAGHPRIGEARDAARRLGHGIRVLAKIDRLSKKGDNPNDLRVLLCGTREQDLDKVAAQHTTPPETKDEATIGVSQDGRNRLVIRSTEPWLMDYIHGLPGVEPGNYDGLYEGLKKHVENRTQLTAPRRMIHILVNLHDLEMILRGDGEDILVRATDGTWRTGAELMEELLAGVGLATIVNARNEPMKQYRLKRYFTQAQRDMIAAVQHTCMDPDCKIPFSMCQADHLKAWAKGGETNLDNILMLCEYHNMKKRDGDVYYKGSDGRIYKRREFGPDVPCN</sequence>
<dbReference type="InterPro" id="IPR003615">
    <property type="entry name" value="HNH_nuc"/>
</dbReference>
<keyword evidence="2" id="KW-0255">Endonuclease</keyword>
<keyword evidence="2" id="KW-0540">Nuclease</keyword>
<dbReference type="GO" id="GO:0008270">
    <property type="term" value="F:zinc ion binding"/>
    <property type="evidence" value="ECO:0007669"/>
    <property type="project" value="InterPro"/>
</dbReference>
<dbReference type="CDD" id="cd00085">
    <property type="entry name" value="HNHc"/>
    <property type="match status" value="1"/>
</dbReference>
<proteinExistence type="predicted"/>
<reference evidence="2 3" key="1">
    <citation type="submission" date="2019-06" db="EMBL/GenBank/DDBJ databases">
        <title>Draft genome of C. phoceense Strain 272.</title>
        <authorList>
            <person name="Pacheco L.G.C."/>
            <person name="Barberis C.M."/>
            <person name="Almuzara M.N."/>
            <person name="Traglia G.M."/>
            <person name="Santos C.S."/>
            <person name="Rocha D.J.P.G."/>
            <person name="Aguiar E.R.G.R."/>
            <person name="Vay C.A."/>
        </authorList>
    </citation>
    <scope>NUCLEOTIDE SEQUENCE [LARGE SCALE GENOMIC DNA]</scope>
    <source>
        <strain evidence="2 3">272</strain>
    </source>
</reference>
<protein>
    <submittedName>
        <fullName evidence="2">HNH endonuclease</fullName>
    </submittedName>
</protein>
<dbReference type="Gene3D" id="1.10.30.50">
    <property type="match status" value="1"/>
</dbReference>
<organism evidence="2 3">
    <name type="scientific">Corynebacterium phoceense</name>
    <dbReference type="NCBI Taxonomy" id="1686286"/>
    <lineage>
        <taxon>Bacteria</taxon>
        <taxon>Bacillati</taxon>
        <taxon>Actinomycetota</taxon>
        <taxon>Actinomycetes</taxon>
        <taxon>Mycobacteriales</taxon>
        <taxon>Corynebacteriaceae</taxon>
        <taxon>Corynebacterium</taxon>
    </lineage>
</organism>
<feature type="domain" description="HNH" evidence="1">
    <location>
        <begin position="261"/>
        <end position="299"/>
    </location>
</feature>